<dbReference type="AlphaFoldDB" id="A0AAD4S196"/>
<sequence length="103" mass="11783">RSKEAPRTRMLAQQQPTYRGKNEYGSCFPLKSWPYVFVALDIEPAKRGFYGKEEANPDVVSVDEDRRPGLDTADCVVAVNCLLMQNRSSRYWITGVQGETFIY</sequence>
<proteinExistence type="predicted"/>
<dbReference type="EMBL" id="JAJJMB010015809">
    <property type="protein sequence ID" value="KAI3851945.1"/>
    <property type="molecule type" value="Genomic_DNA"/>
</dbReference>
<feature type="non-terminal residue" evidence="1">
    <location>
        <position position="1"/>
    </location>
</feature>
<accession>A0AAD4S196</accession>
<comment type="caution">
    <text evidence="1">The sequence shown here is derived from an EMBL/GenBank/DDBJ whole genome shotgun (WGS) entry which is preliminary data.</text>
</comment>
<gene>
    <name evidence="1" type="ORF">MKW98_019944</name>
</gene>
<name>A0AAD4S196_9MAGN</name>
<evidence type="ECO:0000313" key="2">
    <source>
        <dbReference type="Proteomes" id="UP001202328"/>
    </source>
</evidence>
<organism evidence="1 2">
    <name type="scientific">Papaver atlanticum</name>
    <dbReference type="NCBI Taxonomy" id="357466"/>
    <lineage>
        <taxon>Eukaryota</taxon>
        <taxon>Viridiplantae</taxon>
        <taxon>Streptophyta</taxon>
        <taxon>Embryophyta</taxon>
        <taxon>Tracheophyta</taxon>
        <taxon>Spermatophyta</taxon>
        <taxon>Magnoliopsida</taxon>
        <taxon>Ranunculales</taxon>
        <taxon>Papaveraceae</taxon>
        <taxon>Papaveroideae</taxon>
        <taxon>Papaver</taxon>
    </lineage>
</organism>
<dbReference type="Proteomes" id="UP001202328">
    <property type="component" value="Unassembled WGS sequence"/>
</dbReference>
<keyword evidence="2" id="KW-1185">Reference proteome</keyword>
<evidence type="ECO:0000313" key="1">
    <source>
        <dbReference type="EMBL" id="KAI3851945.1"/>
    </source>
</evidence>
<protein>
    <submittedName>
        <fullName evidence="1">Uncharacterized protein</fullName>
    </submittedName>
</protein>
<reference evidence="1" key="1">
    <citation type="submission" date="2022-04" db="EMBL/GenBank/DDBJ databases">
        <title>A functionally conserved STORR gene fusion in Papaver species that diverged 16.8 million years ago.</title>
        <authorList>
            <person name="Catania T."/>
        </authorList>
    </citation>
    <scope>NUCLEOTIDE SEQUENCE</scope>
    <source>
        <strain evidence="1">S-188037</strain>
    </source>
</reference>